<sequence>MQLPFAHLALPGYKTIKSPANQAAERISQGRKDHLLAIICEPFITTWSSFVKNVAMFVRRKCCKCEHFPPFEGALALES</sequence>
<organism evidence="1 2">
    <name type="scientific">Steinernema carpocapsae</name>
    <name type="common">Entomopathogenic nematode</name>
    <dbReference type="NCBI Taxonomy" id="34508"/>
    <lineage>
        <taxon>Eukaryota</taxon>
        <taxon>Metazoa</taxon>
        <taxon>Ecdysozoa</taxon>
        <taxon>Nematoda</taxon>
        <taxon>Chromadorea</taxon>
        <taxon>Rhabditida</taxon>
        <taxon>Tylenchina</taxon>
        <taxon>Panagrolaimomorpha</taxon>
        <taxon>Strongyloidoidea</taxon>
        <taxon>Steinernematidae</taxon>
        <taxon>Steinernema</taxon>
    </lineage>
</organism>
<proteinExistence type="predicted"/>
<reference evidence="1 2" key="2">
    <citation type="journal article" date="2019" name="G3 (Bethesda)">
        <title>Hybrid Assembly of the Genome of the Entomopathogenic Nematode Steinernema carpocapsae Identifies the X-Chromosome.</title>
        <authorList>
            <person name="Serra L."/>
            <person name="Macchietto M."/>
            <person name="Macias-Munoz A."/>
            <person name="McGill C.J."/>
            <person name="Rodriguez I.M."/>
            <person name="Rodriguez B."/>
            <person name="Murad R."/>
            <person name="Mortazavi A."/>
        </authorList>
    </citation>
    <scope>NUCLEOTIDE SEQUENCE [LARGE SCALE GENOMIC DNA]</scope>
    <source>
        <strain evidence="1 2">ALL</strain>
    </source>
</reference>
<accession>A0A4V6I8H8</accession>
<evidence type="ECO:0000313" key="1">
    <source>
        <dbReference type="EMBL" id="TMS38003.1"/>
    </source>
</evidence>
<name>A0A4V6I8H8_STECR</name>
<dbReference type="EMBL" id="AZBU02000001">
    <property type="protein sequence ID" value="TMS38003.1"/>
    <property type="molecule type" value="Genomic_DNA"/>
</dbReference>
<dbReference type="EMBL" id="CM016762">
    <property type="protein sequence ID" value="TMS38003.1"/>
    <property type="molecule type" value="Genomic_DNA"/>
</dbReference>
<gene>
    <name evidence="1" type="ORF">L596_004819</name>
</gene>
<keyword evidence="2" id="KW-1185">Reference proteome</keyword>
<protein>
    <submittedName>
        <fullName evidence="1">Uncharacterized protein</fullName>
    </submittedName>
</protein>
<dbReference type="AlphaFoldDB" id="A0A4V6I8H8"/>
<reference evidence="1 2" key="1">
    <citation type="journal article" date="2015" name="Genome Biol.">
        <title>Comparative genomics of Steinernema reveals deeply conserved gene regulatory networks.</title>
        <authorList>
            <person name="Dillman A.R."/>
            <person name="Macchietto M."/>
            <person name="Porter C.F."/>
            <person name="Rogers A."/>
            <person name="Williams B."/>
            <person name="Antoshechkin I."/>
            <person name="Lee M.M."/>
            <person name="Goodwin Z."/>
            <person name="Lu X."/>
            <person name="Lewis E.E."/>
            <person name="Goodrich-Blair H."/>
            <person name="Stock S.P."/>
            <person name="Adams B.J."/>
            <person name="Sternberg P.W."/>
            <person name="Mortazavi A."/>
        </authorList>
    </citation>
    <scope>NUCLEOTIDE SEQUENCE [LARGE SCALE GENOMIC DNA]</scope>
    <source>
        <strain evidence="1 2">ALL</strain>
    </source>
</reference>
<evidence type="ECO:0000313" key="2">
    <source>
        <dbReference type="Proteomes" id="UP000298663"/>
    </source>
</evidence>
<comment type="caution">
    <text evidence="1">The sequence shown here is derived from an EMBL/GenBank/DDBJ whole genome shotgun (WGS) entry which is preliminary data.</text>
</comment>
<dbReference type="Proteomes" id="UP000298663">
    <property type="component" value="Chromosome X"/>
</dbReference>